<comment type="caution">
    <text evidence="2">The sequence shown here is derived from an EMBL/GenBank/DDBJ whole genome shotgun (WGS) entry which is preliminary data.</text>
</comment>
<feature type="non-terminal residue" evidence="2">
    <location>
        <position position="173"/>
    </location>
</feature>
<proteinExistence type="predicted"/>
<dbReference type="SUPFAM" id="SSF53756">
    <property type="entry name" value="UDP-Glycosyltransferase/glycogen phosphorylase"/>
    <property type="match status" value="1"/>
</dbReference>
<dbReference type="EMBL" id="PCTL01000034">
    <property type="protein sequence ID" value="PIP72982.1"/>
    <property type="molecule type" value="Genomic_DNA"/>
</dbReference>
<dbReference type="Proteomes" id="UP000230638">
    <property type="component" value="Unassembled WGS sequence"/>
</dbReference>
<evidence type="ECO:0000259" key="1">
    <source>
        <dbReference type="Pfam" id="PF13579"/>
    </source>
</evidence>
<name>A0A2H0CSU2_9BACT</name>
<accession>A0A2H0CSU2</accession>
<dbReference type="InterPro" id="IPR028098">
    <property type="entry name" value="Glyco_trans_4-like_N"/>
</dbReference>
<dbReference type="Pfam" id="PF13579">
    <property type="entry name" value="Glyco_trans_4_4"/>
    <property type="match status" value="1"/>
</dbReference>
<evidence type="ECO:0000313" key="3">
    <source>
        <dbReference type="Proteomes" id="UP000230638"/>
    </source>
</evidence>
<dbReference type="AlphaFoldDB" id="A0A2H0CSU2"/>
<sequence length="173" mass="19529">MKVLMISNDKSILDASSAVARRMVQYGAFTDRLDIIVFSRRGYSATRLSDTVTVYPTNSRSRLLYVYDAVRIGKQFADITAVTTQDFFEGLAGWRIARRTGAKLELQIHTDVMSPYFVRGSFLNRLRRLLARFLLPRADCVRVVSERVRRSITGMTGAPISVLPVFTDISAIQ</sequence>
<evidence type="ECO:0000313" key="2">
    <source>
        <dbReference type="EMBL" id="PIP72982.1"/>
    </source>
</evidence>
<reference evidence="2 3" key="1">
    <citation type="submission" date="2017-09" db="EMBL/GenBank/DDBJ databases">
        <title>Depth-based differentiation of microbial function through sediment-hosted aquifers and enrichment of novel symbionts in the deep terrestrial subsurface.</title>
        <authorList>
            <person name="Probst A.J."/>
            <person name="Ladd B."/>
            <person name="Jarett J.K."/>
            <person name="Geller-Mcgrath D.E."/>
            <person name="Sieber C.M."/>
            <person name="Emerson J.B."/>
            <person name="Anantharaman K."/>
            <person name="Thomas B.C."/>
            <person name="Malmstrom R."/>
            <person name="Stieglmeier M."/>
            <person name="Klingl A."/>
            <person name="Woyke T."/>
            <person name="Ryan C.M."/>
            <person name="Banfield J.F."/>
        </authorList>
    </citation>
    <scope>NUCLEOTIDE SEQUENCE [LARGE SCALE GENOMIC DNA]</scope>
    <source>
        <strain evidence="2">CG22_combo_CG10-13_8_21_14_all_47_15</strain>
    </source>
</reference>
<gene>
    <name evidence="2" type="ORF">COW88_03545</name>
</gene>
<dbReference type="Gene3D" id="3.40.50.2000">
    <property type="entry name" value="Glycogen Phosphorylase B"/>
    <property type="match status" value="1"/>
</dbReference>
<feature type="domain" description="Glycosyltransferase subfamily 4-like N-terminal" evidence="1">
    <location>
        <begin position="37"/>
        <end position="160"/>
    </location>
</feature>
<protein>
    <recommendedName>
        <fullName evidence="1">Glycosyltransferase subfamily 4-like N-terminal domain-containing protein</fullName>
    </recommendedName>
</protein>
<organism evidence="2 3">
    <name type="scientific">Candidatus Lloydbacteria bacterium CG22_combo_CG10-13_8_21_14_all_47_15</name>
    <dbReference type="NCBI Taxonomy" id="1974635"/>
    <lineage>
        <taxon>Bacteria</taxon>
        <taxon>Candidatus Lloydiibacteriota</taxon>
    </lineage>
</organism>